<evidence type="ECO:0000256" key="10">
    <source>
        <dbReference type="ARBA" id="ARBA00038976"/>
    </source>
</evidence>
<keyword evidence="4" id="KW-0479">Metal-binding</keyword>
<dbReference type="EMBL" id="JADIMG010000096">
    <property type="protein sequence ID" value="MBO8460654.1"/>
    <property type="molecule type" value="Genomic_DNA"/>
</dbReference>
<evidence type="ECO:0000259" key="18">
    <source>
        <dbReference type="Pfam" id="PF07687"/>
    </source>
</evidence>
<dbReference type="FunFam" id="3.40.630.10:FF:000015">
    <property type="entry name" value="Aminoacyl-histidine dipeptidase PepD"/>
    <property type="match status" value="1"/>
</dbReference>
<evidence type="ECO:0000256" key="11">
    <source>
        <dbReference type="ARBA" id="ARBA00044252"/>
    </source>
</evidence>
<dbReference type="GO" id="GO:0006508">
    <property type="term" value="P:proteolysis"/>
    <property type="evidence" value="ECO:0007669"/>
    <property type="project" value="UniProtKB-KW"/>
</dbReference>
<dbReference type="InterPro" id="IPR011650">
    <property type="entry name" value="Peptidase_M20_dimer"/>
</dbReference>
<evidence type="ECO:0000313" key="20">
    <source>
        <dbReference type="Proteomes" id="UP000823641"/>
    </source>
</evidence>
<dbReference type="Pfam" id="PF01546">
    <property type="entry name" value="Peptidase_M20"/>
    <property type="match status" value="1"/>
</dbReference>
<evidence type="ECO:0000256" key="14">
    <source>
        <dbReference type="ARBA" id="ARBA00075285"/>
    </source>
</evidence>
<organism evidence="19 20">
    <name type="scientific">Candidatus Gallipaludibacter merdavium</name>
    <dbReference type="NCBI Taxonomy" id="2840839"/>
    <lineage>
        <taxon>Bacteria</taxon>
        <taxon>Pseudomonadati</taxon>
        <taxon>Bacteroidota</taxon>
        <taxon>Bacteroidia</taxon>
        <taxon>Bacteroidales</taxon>
        <taxon>Candidatus Gallipaludibacter</taxon>
    </lineage>
</organism>
<dbReference type="InterPro" id="IPR002933">
    <property type="entry name" value="Peptidase_M20"/>
</dbReference>
<dbReference type="NCBIfam" id="TIGR01893">
    <property type="entry name" value="aa-his-dipept"/>
    <property type="match status" value="1"/>
</dbReference>
<dbReference type="PANTHER" id="PTHR43501:SF1">
    <property type="entry name" value="CYTOSOL NON-SPECIFIC DIPEPTIDASE"/>
    <property type="match status" value="1"/>
</dbReference>
<sequence length="481" mass="52542">MTMKNLEPRAVFEQFEPITQIPRPSKKEEKIMEYLRQFAAKHNLACKTDEANNVVISKPATPGYENKPGVVLQAHTDMVCEKNADVNHNFLTDPIETYVDGDWLKAKGTTLGADNGIGMAMALAVLAANDLKHPAVDCLFTVDEETGLTGAFALKDGFFSGTRLINLDSEDDGEIFIGCAGGIDTLAKFKMEQEAAPEGYFSARIKVSGLLGGHSGDDIEKGRGNANKILVRYLWKVNKATDLRIAMMDGGNLRNAIAREAWAVVCVPMGYKETLRVELNHFAAEVENELALTDKGVTLSLETEEMPKTVFTKAFANRVLQALYACPHGVFAMSRTMPGLVETSTNMASVKMEGEYLVVNTSQRSSIESSKYDIMNKVEAVFLLAGAEVSHGDGYPGWQPNVNSALLKVAQKTFVTVAGKEPKVRAIHAGLECGLFLKKYPHLDMISIGPSMTGVHSPNEQLSISSTARCWEWLKAILAEL</sequence>
<protein>
    <recommendedName>
        <fullName evidence="13">Cytosol non-specific dipeptidase</fullName>
        <ecNumber evidence="10">3.4.13.18</ecNumber>
    </recommendedName>
    <alternativeName>
        <fullName evidence="16">Aminoacyl-histidine dipeptidase</fullName>
    </alternativeName>
    <alternativeName>
        <fullName evidence="15">Beta-alanyl-histidine dipeptidase</fullName>
    </alternativeName>
    <alternativeName>
        <fullName evidence="14">Carnosinase</fullName>
    </alternativeName>
    <alternativeName>
        <fullName evidence="11">Peptidase D</fullName>
    </alternativeName>
    <alternativeName>
        <fullName evidence="17">Xaa-His dipeptidase</fullName>
    </alternativeName>
</protein>
<evidence type="ECO:0000256" key="1">
    <source>
        <dbReference type="ARBA" id="ARBA00001941"/>
    </source>
</evidence>
<evidence type="ECO:0000256" key="3">
    <source>
        <dbReference type="ARBA" id="ARBA00022670"/>
    </source>
</evidence>
<evidence type="ECO:0000256" key="8">
    <source>
        <dbReference type="ARBA" id="ARBA00023285"/>
    </source>
</evidence>
<dbReference type="AlphaFoldDB" id="A0A9D9N552"/>
<dbReference type="EC" id="3.4.13.18" evidence="10"/>
<evidence type="ECO:0000256" key="5">
    <source>
        <dbReference type="ARBA" id="ARBA00022801"/>
    </source>
</evidence>
<keyword evidence="5" id="KW-0378">Hydrolase</keyword>
<dbReference type="SUPFAM" id="SSF53187">
    <property type="entry name" value="Zn-dependent exopeptidases"/>
    <property type="match status" value="1"/>
</dbReference>
<evidence type="ECO:0000256" key="13">
    <source>
        <dbReference type="ARBA" id="ARBA00071271"/>
    </source>
</evidence>
<evidence type="ECO:0000256" key="12">
    <source>
        <dbReference type="ARBA" id="ARBA00061423"/>
    </source>
</evidence>
<gene>
    <name evidence="19" type="ORF">IAA73_10040</name>
</gene>
<comment type="cofactor">
    <cofactor evidence="1">
        <name>Co(2+)</name>
        <dbReference type="ChEBI" id="CHEBI:48828"/>
    </cofactor>
</comment>
<proteinExistence type="inferred from homology"/>
<comment type="cofactor">
    <cofactor evidence="2">
        <name>Zn(2+)</name>
        <dbReference type="ChEBI" id="CHEBI:29105"/>
    </cofactor>
</comment>
<evidence type="ECO:0000256" key="15">
    <source>
        <dbReference type="ARBA" id="ARBA00076004"/>
    </source>
</evidence>
<dbReference type="Gene3D" id="3.40.630.10">
    <property type="entry name" value="Zn peptidases"/>
    <property type="match status" value="2"/>
</dbReference>
<keyword evidence="8" id="KW-0170">Cobalt</keyword>
<evidence type="ECO:0000256" key="9">
    <source>
        <dbReference type="ARBA" id="ARBA00036421"/>
    </source>
</evidence>
<keyword evidence="6" id="KW-0862">Zinc</keyword>
<name>A0A9D9N552_9BACT</name>
<keyword evidence="3" id="KW-0645">Protease</keyword>
<keyword evidence="7" id="KW-0482">Metalloprotease</keyword>
<dbReference type="PANTHER" id="PTHR43501">
    <property type="entry name" value="CYTOSOL NON-SPECIFIC DIPEPTIDASE"/>
    <property type="match status" value="1"/>
</dbReference>
<dbReference type="GO" id="GO:0005829">
    <property type="term" value="C:cytosol"/>
    <property type="evidence" value="ECO:0007669"/>
    <property type="project" value="TreeGrafter"/>
</dbReference>
<dbReference type="Pfam" id="PF07687">
    <property type="entry name" value="M20_dimer"/>
    <property type="match status" value="1"/>
</dbReference>
<evidence type="ECO:0000256" key="4">
    <source>
        <dbReference type="ARBA" id="ARBA00022723"/>
    </source>
</evidence>
<evidence type="ECO:0000256" key="16">
    <source>
        <dbReference type="ARBA" id="ARBA00077688"/>
    </source>
</evidence>
<comment type="catalytic activity">
    <reaction evidence="9">
        <text>Hydrolysis of dipeptides, preferentially hydrophobic dipeptides including prolyl amino acids.</text>
        <dbReference type="EC" id="3.4.13.18"/>
    </reaction>
</comment>
<dbReference type="CDD" id="cd03890">
    <property type="entry name" value="M20_pepD"/>
    <property type="match status" value="1"/>
</dbReference>
<evidence type="ECO:0000256" key="2">
    <source>
        <dbReference type="ARBA" id="ARBA00001947"/>
    </source>
</evidence>
<comment type="caution">
    <text evidence="19">The sequence shown here is derived from an EMBL/GenBank/DDBJ whole genome shotgun (WGS) entry which is preliminary data.</text>
</comment>
<dbReference type="GO" id="GO:0070573">
    <property type="term" value="F:metallodipeptidase activity"/>
    <property type="evidence" value="ECO:0007669"/>
    <property type="project" value="TreeGrafter"/>
</dbReference>
<reference evidence="19" key="1">
    <citation type="submission" date="2020-10" db="EMBL/GenBank/DDBJ databases">
        <authorList>
            <person name="Gilroy R."/>
        </authorList>
    </citation>
    <scope>NUCLEOTIDE SEQUENCE</scope>
    <source>
        <strain evidence="19">G3-3990</strain>
    </source>
</reference>
<evidence type="ECO:0000313" key="19">
    <source>
        <dbReference type="EMBL" id="MBO8460654.1"/>
    </source>
</evidence>
<evidence type="ECO:0000256" key="6">
    <source>
        <dbReference type="ARBA" id="ARBA00022833"/>
    </source>
</evidence>
<reference evidence="19" key="2">
    <citation type="journal article" date="2021" name="PeerJ">
        <title>Extensive microbial diversity within the chicken gut microbiome revealed by metagenomics and culture.</title>
        <authorList>
            <person name="Gilroy R."/>
            <person name="Ravi A."/>
            <person name="Getino M."/>
            <person name="Pursley I."/>
            <person name="Horton D.L."/>
            <person name="Alikhan N.F."/>
            <person name="Baker D."/>
            <person name="Gharbi K."/>
            <person name="Hall N."/>
            <person name="Watson M."/>
            <person name="Adriaenssens E.M."/>
            <person name="Foster-Nyarko E."/>
            <person name="Jarju S."/>
            <person name="Secka A."/>
            <person name="Antonio M."/>
            <person name="Oren A."/>
            <person name="Chaudhuri R.R."/>
            <person name="La Ragione R."/>
            <person name="Hildebrand F."/>
            <person name="Pallen M.J."/>
        </authorList>
    </citation>
    <scope>NUCLEOTIDE SEQUENCE</scope>
    <source>
        <strain evidence="19">G3-3990</strain>
    </source>
</reference>
<dbReference type="PIRSF" id="PIRSF016599">
    <property type="entry name" value="Xaa-His_dipept"/>
    <property type="match status" value="1"/>
</dbReference>
<dbReference type="FunFam" id="3.40.630.10:FF:000018">
    <property type="entry name" value="Aminoacyl-histidine dipeptidase PepD"/>
    <property type="match status" value="1"/>
</dbReference>
<dbReference type="InterPro" id="IPR001160">
    <property type="entry name" value="Peptidase_M20C"/>
</dbReference>
<evidence type="ECO:0000256" key="7">
    <source>
        <dbReference type="ARBA" id="ARBA00023049"/>
    </source>
</evidence>
<feature type="domain" description="Peptidase M20 dimerisation" evidence="18">
    <location>
        <begin position="208"/>
        <end position="290"/>
    </location>
</feature>
<dbReference type="Proteomes" id="UP000823641">
    <property type="component" value="Unassembled WGS sequence"/>
</dbReference>
<dbReference type="PRINTS" id="PR00934">
    <property type="entry name" value="XHISDIPTASE"/>
</dbReference>
<accession>A0A9D9N552</accession>
<comment type="similarity">
    <text evidence="12">Belongs to the peptidase M20C family.</text>
</comment>
<dbReference type="GO" id="GO:0046872">
    <property type="term" value="F:metal ion binding"/>
    <property type="evidence" value="ECO:0007669"/>
    <property type="project" value="UniProtKB-KW"/>
</dbReference>
<evidence type="ECO:0000256" key="17">
    <source>
        <dbReference type="ARBA" id="ARBA00078074"/>
    </source>
</evidence>